<dbReference type="InterPro" id="IPR050206">
    <property type="entry name" value="FtsK/SpoIIIE/SftA"/>
</dbReference>
<feature type="domain" description="FtsK" evidence="5">
    <location>
        <begin position="234"/>
        <end position="415"/>
    </location>
</feature>
<dbReference type="PANTHER" id="PTHR22683:SF41">
    <property type="entry name" value="DNA TRANSLOCASE FTSK"/>
    <property type="match status" value="1"/>
</dbReference>
<dbReference type="InterPro" id="IPR002543">
    <property type="entry name" value="FtsK_dom"/>
</dbReference>
<keyword evidence="4" id="KW-0812">Transmembrane</keyword>
<evidence type="ECO:0000313" key="6">
    <source>
        <dbReference type="EMBL" id="KAA2252151.1"/>
    </source>
</evidence>
<keyword evidence="4" id="KW-0472">Membrane</keyword>
<evidence type="ECO:0000256" key="2">
    <source>
        <dbReference type="ARBA" id="ARBA00022840"/>
    </source>
</evidence>
<keyword evidence="2 3" id="KW-0067">ATP-binding</keyword>
<protein>
    <submittedName>
        <fullName evidence="6">Cell division protein FtsK</fullName>
    </submittedName>
</protein>
<reference evidence="6 7" key="2">
    <citation type="submission" date="2019-09" db="EMBL/GenBank/DDBJ databases">
        <authorList>
            <person name="Jin C."/>
        </authorList>
    </citation>
    <scope>NUCLEOTIDE SEQUENCE [LARGE SCALE GENOMIC DNA]</scope>
    <source>
        <strain evidence="6 7">AN110305</strain>
    </source>
</reference>
<accession>A0A5B2WJW6</accession>
<keyword evidence="4" id="KW-1133">Transmembrane helix</keyword>
<evidence type="ECO:0000313" key="7">
    <source>
        <dbReference type="Proteomes" id="UP000323454"/>
    </source>
</evidence>
<evidence type="ECO:0000256" key="4">
    <source>
        <dbReference type="SAM" id="Phobius"/>
    </source>
</evidence>
<dbReference type="SUPFAM" id="SSF52540">
    <property type="entry name" value="P-loop containing nucleoside triphosphate hydrolases"/>
    <property type="match status" value="1"/>
</dbReference>
<dbReference type="AlphaFoldDB" id="A0A5B2WJW6"/>
<dbReference type="Proteomes" id="UP000323454">
    <property type="component" value="Unassembled WGS sequence"/>
</dbReference>
<evidence type="ECO:0000256" key="1">
    <source>
        <dbReference type="ARBA" id="ARBA00022741"/>
    </source>
</evidence>
<organism evidence="6 7">
    <name type="scientific">Solihabitans fulvus</name>
    <dbReference type="NCBI Taxonomy" id="1892852"/>
    <lineage>
        <taxon>Bacteria</taxon>
        <taxon>Bacillati</taxon>
        <taxon>Actinomycetota</taxon>
        <taxon>Actinomycetes</taxon>
        <taxon>Pseudonocardiales</taxon>
        <taxon>Pseudonocardiaceae</taxon>
        <taxon>Solihabitans</taxon>
    </lineage>
</organism>
<dbReference type="Pfam" id="PF01580">
    <property type="entry name" value="FtsK_SpoIIIE"/>
    <property type="match status" value="1"/>
</dbReference>
<feature type="transmembrane region" description="Helical" evidence="4">
    <location>
        <begin position="76"/>
        <end position="98"/>
    </location>
</feature>
<dbReference type="OrthoDB" id="3217500at2"/>
<feature type="transmembrane region" description="Helical" evidence="4">
    <location>
        <begin position="53"/>
        <end position="70"/>
    </location>
</feature>
<name>A0A5B2WJW6_9PSEU</name>
<dbReference type="GO" id="GO:0003677">
    <property type="term" value="F:DNA binding"/>
    <property type="evidence" value="ECO:0007669"/>
    <property type="project" value="InterPro"/>
</dbReference>
<dbReference type="GO" id="GO:0051301">
    <property type="term" value="P:cell division"/>
    <property type="evidence" value="ECO:0007669"/>
    <property type="project" value="UniProtKB-KW"/>
</dbReference>
<keyword evidence="6" id="KW-0132">Cell division</keyword>
<reference evidence="6 7" key="1">
    <citation type="submission" date="2019-09" db="EMBL/GenBank/DDBJ databases">
        <title>Goodfellowia gen. nov., a new genus of the Pseudonocardineae related to Actinoalloteichus, containing Goodfellowia coeruleoviolacea gen. nov., comb. nov. gen. nov., comb. nov.</title>
        <authorList>
            <person name="Labeda D."/>
        </authorList>
    </citation>
    <scope>NUCLEOTIDE SEQUENCE [LARGE SCALE GENOMIC DNA]</scope>
    <source>
        <strain evidence="6 7">AN110305</strain>
    </source>
</reference>
<dbReference type="InterPro" id="IPR027417">
    <property type="entry name" value="P-loop_NTPase"/>
</dbReference>
<gene>
    <name evidence="6" type="ORF">F0L68_37020</name>
</gene>
<proteinExistence type="predicted"/>
<dbReference type="EMBL" id="VUOB01000077">
    <property type="protein sequence ID" value="KAA2252151.1"/>
    <property type="molecule type" value="Genomic_DNA"/>
</dbReference>
<feature type="transmembrane region" description="Helical" evidence="4">
    <location>
        <begin position="27"/>
        <end position="46"/>
    </location>
</feature>
<dbReference type="PANTHER" id="PTHR22683">
    <property type="entry name" value="SPORULATION PROTEIN RELATED"/>
    <property type="match status" value="1"/>
</dbReference>
<evidence type="ECO:0000256" key="3">
    <source>
        <dbReference type="PROSITE-ProRule" id="PRU00289"/>
    </source>
</evidence>
<dbReference type="GO" id="GO:0005524">
    <property type="term" value="F:ATP binding"/>
    <property type="evidence" value="ECO:0007669"/>
    <property type="project" value="UniProtKB-UniRule"/>
</dbReference>
<feature type="binding site" evidence="3">
    <location>
        <begin position="250"/>
        <end position="257"/>
    </location>
    <ligand>
        <name>ATP</name>
        <dbReference type="ChEBI" id="CHEBI:30616"/>
    </ligand>
</feature>
<keyword evidence="1 3" id="KW-0547">Nucleotide-binding</keyword>
<dbReference type="PROSITE" id="PS50901">
    <property type="entry name" value="FTSK"/>
    <property type="match status" value="1"/>
</dbReference>
<dbReference type="Gene3D" id="3.40.50.300">
    <property type="entry name" value="P-loop containing nucleotide triphosphate hydrolases"/>
    <property type="match status" value="1"/>
</dbReference>
<dbReference type="RefSeq" id="WP_149854567.1">
    <property type="nucleotide sequence ID" value="NZ_VUOB01000077.1"/>
</dbReference>
<evidence type="ECO:0000259" key="5">
    <source>
        <dbReference type="PROSITE" id="PS50901"/>
    </source>
</evidence>
<comment type="caution">
    <text evidence="6">The sequence shown here is derived from an EMBL/GenBank/DDBJ whole genome shotgun (WGS) entry which is preliminary data.</text>
</comment>
<keyword evidence="7" id="KW-1185">Reference proteome</keyword>
<keyword evidence="6" id="KW-0131">Cell cycle</keyword>
<sequence length="492" mass="55673">MRRRPLAEPAPLEIKRPQVPWWVLLPWWAQLLLSPFALTWWALLILVKLLGLLARYPVMLVTPLAGWLLYRHFGTWPLLLGVLVLVNILALWAGLHWASFLRHGWYRLGSEWRRLTVYARQWRTVMRLSELAKETRGREYRPHLRRVRAEGWRDRVRVRMIPAQAPDAWEARRENLAHSFGASSCRVRVLRPRTIELDFVHRDPLNRPVEVPALEQDAEGLDLKRVTVGRTETGKPWRLRLLGSQLLVVGVPGAGKGSVLWSIVWQLAPAVRAGLVRLVGIDPKGGMELGQCPEIFDRIVFDNGPAAVELLEQIAAEVKERAARYRGVRRLWAKETGEPLTVLVVDELADVIAYQADKNLRERATRAVQTITSQGRAPGCVLVGLLQDPRKEIVSFRHLFNTRVALRLDEPQQVDMVLGDGVRQRGAAAHEISENTPGVVWVKEDGQREPVRARAFHVTDVNLTELREYATATDATVHEFPAPSSTEGGAAA</sequence>